<organism evidence="1 2">
    <name type="scientific">Gymnopilus dilepis</name>
    <dbReference type="NCBI Taxonomy" id="231916"/>
    <lineage>
        <taxon>Eukaryota</taxon>
        <taxon>Fungi</taxon>
        <taxon>Dikarya</taxon>
        <taxon>Basidiomycota</taxon>
        <taxon>Agaricomycotina</taxon>
        <taxon>Agaricomycetes</taxon>
        <taxon>Agaricomycetidae</taxon>
        <taxon>Agaricales</taxon>
        <taxon>Agaricineae</taxon>
        <taxon>Hymenogastraceae</taxon>
        <taxon>Gymnopilus</taxon>
    </lineage>
</organism>
<proteinExistence type="predicted"/>
<dbReference type="Proteomes" id="UP000284706">
    <property type="component" value="Unassembled WGS sequence"/>
</dbReference>
<dbReference type="InParanoid" id="A0A409WF67"/>
<dbReference type="Gene3D" id="3.80.10.10">
    <property type="entry name" value="Ribonuclease Inhibitor"/>
    <property type="match status" value="2"/>
</dbReference>
<evidence type="ECO:0000313" key="1">
    <source>
        <dbReference type="EMBL" id="PPQ77152.1"/>
    </source>
</evidence>
<protein>
    <recommendedName>
        <fullName evidence="3">F-box domain-containing protein</fullName>
    </recommendedName>
</protein>
<dbReference type="EMBL" id="NHYE01005091">
    <property type="protein sequence ID" value="PPQ77152.1"/>
    <property type="molecule type" value="Genomic_DNA"/>
</dbReference>
<comment type="caution">
    <text evidence="1">The sequence shown here is derived from an EMBL/GenBank/DDBJ whole genome shotgun (WGS) entry which is preliminary data.</text>
</comment>
<keyword evidence="2" id="KW-1185">Reference proteome</keyword>
<dbReference type="OrthoDB" id="3264508at2759"/>
<accession>A0A409WF67</accession>
<reference evidence="1 2" key="1">
    <citation type="journal article" date="2018" name="Evol. Lett.">
        <title>Horizontal gene cluster transfer increased hallucinogenic mushroom diversity.</title>
        <authorList>
            <person name="Reynolds H.T."/>
            <person name="Vijayakumar V."/>
            <person name="Gluck-Thaler E."/>
            <person name="Korotkin H.B."/>
            <person name="Matheny P.B."/>
            <person name="Slot J.C."/>
        </authorList>
    </citation>
    <scope>NUCLEOTIDE SEQUENCE [LARGE SCALE GENOMIC DNA]</scope>
    <source>
        <strain evidence="1 2">SRW20</strain>
    </source>
</reference>
<dbReference type="InterPro" id="IPR032675">
    <property type="entry name" value="LRR_dom_sf"/>
</dbReference>
<name>A0A409WF67_9AGAR</name>
<dbReference type="AlphaFoldDB" id="A0A409WF67"/>
<gene>
    <name evidence="1" type="ORF">CVT26_008098</name>
</gene>
<evidence type="ECO:0000313" key="2">
    <source>
        <dbReference type="Proteomes" id="UP000284706"/>
    </source>
</evidence>
<sequence length="464" mass="52160">MGNVEGVRVVYDIIARVMEGCQDDYDLLARCALVSWDFNGAASRMLYSRVVISPPFSPVLNLRDAGSIPEGSNFSSACLPRNAQHVTVFEVSGFISSRPPPRNTLPEKIAKALSLFVNLVSIRFIPKTYHEKLFQDSIPLLFNLKALTDLSVNASCSGDLYAPQLVELGGLRKLTLYSPGRAMLELLPTWLERLQRTLKELHLRDNCGSVTPGVLKSFLPHVEQTLQGFTLGLSYSLTDEDVFTFLGQIQNLKHLELRYYWASQSPRAFTAAYSPQNTKKDVNEFDKWVRRAIAGSPSLRELRLRCEDDSPALTHDALAQHIVNKHSQNIRILDLSTIFVGIQWLASLLLNCEVLEEIYIQSGVNSMPTLARALPLLEHLHTASFDIRNVPKRYQVPDDQIIEVMRSGAASLRRLFVNRVSWESLWAVKKGQSEETELVIRKSKPLIPPWAKGERSTMGSETIT</sequence>
<evidence type="ECO:0008006" key="3">
    <source>
        <dbReference type="Google" id="ProtNLM"/>
    </source>
</evidence>
<dbReference type="SUPFAM" id="SSF52047">
    <property type="entry name" value="RNI-like"/>
    <property type="match status" value="1"/>
</dbReference>